<evidence type="ECO:0000313" key="2">
    <source>
        <dbReference type="Proteomes" id="UP000713904"/>
    </source>
</evidence>
<evidence type="ECO:0000313" key="1">
    <source>
        <dbReference type="EMBL" id="MBC2575170.1"/>
    </source>
</evidence>
<dbReference type="InterPro" id="IPR016181">
    <property type="entry name" value="Acyl_CoA_acyltransferase"/>
</dbReference>
<dbReference type="Proteomes" id="UP000713904">
    <property type="component" value="Unassembled WGS sequence"/>
</dbReference>
<reference evidence="1 2" key="1">
    <citation type="submission" date="2020-05" db="EMBL/GenBank/DDBJ databases">
        <title>Draft genome of xy-202 and genomic insight in genome of the genus Peptostreptococcus.</title>
        <authorList>
            <person name="Zhang Z."/>
        </authorList>
    </citation>
    <scope>NUCLEOTIDE SEQUENCE [LARGE SCALE GENOMIC DNA]</scope>
    <source>
        <strain evidence="1 2">DSM 27025</strain>
    </source>
</reference>
<name>A0ABR6TIN2_9FIRM</name>
<dbReference type="SUPFAM" id="SSF55729">
    <property type="entry name" value="Acyl-CoA N-acyltransferases (Nat)"/>
    <property type="match status" value="1"/>
</dbReference>
<protein>
    <submittedName>
        <fullName evidence="1">N-acetyltransferase</fullName>
    </submittedName>
</protein>
<dbReference type="EMBL" id="JABGBW010000001">
    <property type="protein sequence ID" value="MBC2575170.1"/>
    <property type="molecule type" value="Genomic_DNA"/>
</dbReference>
<accession>A0ABR6TIN2</accession>
<sequence>MIRKANIRDIERIMEIVYIAKSFMKNMGNPNQWKEEYPQQAHFEKDIAMGNCYVVENEGVVRAVFVFVIGEDPTYSIIKDGNWLNNEEYGTLHRIASDGKFKGVFNTILNYAKMYTSNIRIDTHENNIIMIKLFEKNGFKKCGKIKVEDGSERIAYHWVEVE</sequence>
<comment type="caution">
    <text evidence="1">The sequence shown here is derived from an EMBL/GenBank/DDBJ whole genome shotgun (WGS) entry which is preliminary data.</text>
</comment>
<proteinExistence type="predicted"/>
<keyword evidence="2" id="KW-1185">Reference proteome</keyword>
<organism evidence="1 2">
    <name type="scientific">Peptostreptococcus canis</name>
    <dbReference type="NCBI Taxonomy" id="1159213"/>
    <lineage>
        <taxon>Bacteria</taxon>
        <taxon>Bacillati</taxon>
        <taxon>Bacillota</taxon>
        <taxon>Clostridia</taxon>
        <taxon>Peptostreptococcales</taxon>
        <taxon>Peptostreptococcaceae</taxon>
        <taxon>Peptostreptococcus</taxon>
    </lineage>
</organism>
<gene>
    <name evidence="1" type="ORF">HLB29_00530</name>
</gene>
<dbReference type="Gene3D" id="3.40.630.30">
    <property type="match status" value="1"/>
</dbReference>